<protein>
    <submittedName>
        <fullName evidence="4">Glycerate dehydrogenase</fullName>
    </submittedName>
</protein>
<dbReference type="SUPFAM" id="SSF52283">
    <property type="entry name" value="Formate/glycerate dehydrogenase catalytic domain-like"/>
    <property type="match status" value="1"/>
</dbReference>
<evidence type="ECO:0000256" key="2">
    <source>
        <dbReference type="ARBA" id="ARBA00023002"/>
    </source>
</evidence>
<evidence type="ECO:0000313" key="4">
    <source>
        <dbReference type="EMBL" id="GAM62502.1"/>
    </source>
</evidence>
<proteinExistence type="inferred from homology"/>
<dbReference type="AlphaFoldDB" id="A0A0B8PD46"/>
<dbReference type="InterPro" id="IPR050418">
    <property type="entry name" value="D-iso_2-hydroxyacid_DH_PdxB"/>
</dbReference>
<reference evidence="4 5" key="1">
    <citation type="submission" date="2015-01" db="EMBL/GenBank/DDBJ databases">
        <title>Vibrio sp. C5 JCM 19232 whole genome shotgun sequence.</title>
        <authorList>
            <person name="Sawabe T."/>
            <person name="Meirelles P."/>
            <person name="Feng G."/>
            <person name="Sayaka M."/>
            <person name="Hattori M."/>
            <person name="Ohkuma M."/>
        </authorList>
    </citation>
    <scope>NUCLEOTIDE SEQUENCE [LARGE SCALE GENOMIC DNA]</scope>
    <source>
        <strain evidence="4 5">JCM19232</strain>
    </source>
</reference>
<sequence length="80" mass="9254">MYKVVFLDQETIPEHIQFRQLDFPHTWTSYPSTSPEQMDERLQSADIVITNKVMLDASILVKHPSIKLIAVSARALITWI</sequence>
<keyword evidence="2" id="KW-0560">Oxidoreductase</keyword>
<evidence type="ECO:0000313" key="5">
    <source>
        <dbReference type="Proteomes" id="UP000031670"/>
    </source>
</evidence>
<evidence type="ECO:0000256" key="3">
    <source>
        <dbReference type="ARBA" id="ARBA00023027"/>
    </source>
</evidence>
<name>A0A0B8PD46_9VIBR</name>
<keyword evidence="3" id="KW-0520">NAD</keyword>
<dbReference type="EMBL" id="BBSA01000006">
    <property type="protein sequence ID" value="GAM62502.1"/>
    <property type="molecule type" value="Genomic_DNA"/>
</dbReference>
<evidence type="ECO:0000256" key="1">
    <source>
        <dbReference type="ARBA" id="ARBA00005854"/>
    </source>
</evidence>
<dbReference type="Proteomes" id="UP000031670">
    <property type="component" value="Unassembled WGS sequence"/>
</dbReference>
<dbReference type="Gene3D" id="3.40.50.720">
    <property type="entry name" value="NAD(P)-binding Rossmann-like Domain"/>
    <property type="match status" value="1"/>
</dbReference>
<dbReference type="GO" id="GO:0016491">
    <property type="term" value="F:oxidoreductase activity"/>
    <property type="evidence" value="ECO:0007669"/>
    <property type="project" value="UniProtKB-KW"/>
</dbReference>
<comment type="similarity">
    <text evidence="1">Belongs to the D-isomer specific 2-hydroxyacid dehydrogenase family.</text>
</comment>
<dbReference type="PANTHER" id="PTHR43761:SF1">
    <property type="entry name" value="D-ISOMER SPECIFIC 2-HYDROXYACID DEHYDROGENASE CATALYTIC DOMAIN-CONTAINING PROTEIN-RELATED"/>
    <property type="match status" value="1"/>
</dbReference>
<organism evidence="4 5">
    <name type="scientific">Vibrio ishigakensis</name>
    <dbReference type="NCBI Taxonomy" id="1481914"/>
    <lineage>
        <taxon>Bacteria</taxon>
        <taxon>Pseudomonadati</taxon>
        <taxon>Pseudomonadota</taxon>
        <taxon>Gammaproteobacteria</taxon>
        <taxon>Vibrionales</taxon>
        <taxon>Vibrionaceae</taxon>
        <taxon>Vibrio</taxon>
    </lineage>
</organism>
<gene>
    <name evidence="4" type="ORF">JCM19232_1659</name>
</gene>
<accession>A0A0B8PD46</accession>
<reference evidence="4 5" key="2">
    <citation type="submission" date="2015-01" db="EMBL/GenBank/DDBJ databases">
        <authorList>
            <consortium name="NBRP consortium"/>
            <person name="Sawabe T."/>
            <person name="Meirelles P."/>
            <person name="Feng G."/>
            <person name="Sayaka M."/>
            <person name="Hattori M."/>
            <person name="Ohkuma M."/>
        </authorList>
    </citation>
    <scope>NUCLEOTIDE SEQUENCE [LARGE SCALE GENOMIC DNA]</scope>
    <source>
        <strain evidence="4 5">JCM19232</strain>
    </source>
</reference>
<dbReference type="PANTHER" id="PTHR43761">
    <property type="entry name" value="D-ISOMER SPECIFIC 2-HYDROXYACID DEHYDROGENASE FAMILY PROTEIN (AFU_ORTHOLOGUE AFUA_1G13630)"/>
    <property type="match status" value="1"/>
</dbReference>
<comment type="caution">
    <text evidence="4">The sequence shown here is derived from an EMBL/GenBank/DDBJ whole genome shotgun (WGS) entry which is preliminary data.</text>
</comment>